<evidence type="ECO:0000313" key="2">
    <source>
        <dbReference type="EnsemblPlants" id="ONIVA01G06680.2"/>
    </source>
</evidence>
<feature type="compositionally biased region" description="Low complexity" evidence="1">
    <location>
        <begin position="56"/>
        <end position="69"/>
    </location>
</feature>
<organism evidence="2">
    <name type="scientific">Oryza nivara</name>
    <name type="common">Indian wild rice</name>
    <name type="synonym">Oryza sativa f. spontanea</name>
    <dbReference type="NCBI Taxonomy" id="4536"/>
    <lineage>
        <taxon>Eukaryota</taxon>
        <taxon>Viridiplantae</taxon>
        <taxon>Streptophyta</taxon>
        <taxon>Embryophyta</taxon>
        <taxon>Tracheophyta</taxon>
        <taxon>Spermatophyta</taxon>
        <taxon>Magnoliopsida</taxon>
        <taxon>Liliopsida</taxon>
        <taxon>Poales</taxon>
        <taxon>Poaceae</taxon>
        <taxon>BOP clade</taxon>
        <taxon>Oryzoideae</taxon>
        <taxon>Oryzeae</taxon>
        <taxon>Oryzinae</taxon>
        <taxon>Oryza</taxon>
    </lineage>
</organism>
<protein>
    <submittedName>
        <fullName evidence="2">Uncharacterized protein</fullName>
    </submittedName>
</protein>
<name>A0A0E0FHG1_ORYNI</name>
<evidence type="ECO:0000256" key="1">
    <source>
        <dbReference type="SAM" id="MobiDB-lite"/>
    </source>
</evidence>
<keyword evidence="3" id="KW-1185">Reference proteome</keyword>
<dbReference type="Gramene" id="ONIVA01G06680.2">
    <property type="protein sequence ID" value="ONIVA01G06680.2"/>
    <property type="gene ID" value="ONIVA01G06680"/>
</dbReference>
<evidence type="ECO:0000313" key="3">
    <source>
        <dbReference type="Proteomes" id="UP000006591"/>
    </source>
</evidence>
<reference evidence="2" key="2">
    <citation type="submission" date="2018-04" db="EMBL/GenBank/DDBJ databases">
        <title>OnivRS2 (Oryza nivara Reference Sequence Version 2).</title>
        <authorList>
            <person name="Zhang J."/>
            <person name="Kudrna D."/>
            <person name="Lee S."/>
            <person name="Talag J."/>
            <person name="Rajasekar S."/>
            <person name="Welchert J."/>
            <person name="Hsing Y.-I."/>
            <person name="Wing R.A."/>
        </authorList>
    </citation>
    <scope>NUCLEOTIDE SEQUENCE [LARGE SCALE GENOMIC DNA]</scope>
</reference>
<reference evidence="2" key="1">
    <citation type="submission" date="2015-04" db="UniProtKB">
        <authorList>
            <consortium name="EnsemblPlants"/>
        </authorList>
    </citation>
    <scope>IDENTIFICATION</scope>
    <source>
        <strain evidence="2">SL10</strain>
    </source>
</reference>
<feature type="region of interest" description="Disordered" evidence="1">
    <location>
        <begin position="1"/>
        <end position="97"/>
    </location>
</feature>
<accession>A0A0E0FHG1</accession>
<dbReference type="AlphaFoldDB" id="A0A0E0FHG1"/>
<dbReference type="Proteomes" id="UP000006591">
    <property type="component" value="Chromosome 1"/>
</dbReference>
<dbReference type="HOGENOM" id="CLU_2350308_0_0_1"/>
<sequence length="97" mass="10282">MGLTTHRGPIALSPLPSAISARNRMGRPTPRRPHHITPARFSLARAGEASRGAPWRGVARRGAATGEAAGEARRGEAALSAPRPHTSASCRVKHKHQ</sequence>
<dbReference type="EnsemblPlants" id="ONIVA01G06680.2">
    <property type="protein sequence ID" value="ONIVA01G06680.2"/>
    <property type="gene ID" value="ONIVA01G06680"/>
</dbReference>
<proteinExistence type="predicted"/>